<sequence length="149" mass="16216">MQNTLPTMDRHEFFRLVGTSVGVILLTRCSAGCSKGDAGEPAADPDQLVDLILNLNDKVNENLKVKGGYVVIKNVIVAQTKDGKFLAVSSKCTHQGTELVYKSAENQFYCPLHLSRFDTTGKVVIGPATLPLKQYQVADLANGNLRIHT</sequence>
<keyword evidence="9" id="KW-1185">Reference proteome</keyword>
<dbReference type="GO" id="GO:0051537">
    <property type="term" value="F:2 iron, 2 sulfur cluster binding"/>
    <property type="evidence" value="ECO:0007669"/>
    <property type="project" value="UniProtKB-KW"/>
</dbReference>
<dbReference type="Proteomes" id="UP000501802">
    <property type="component" value="Chromosome"/>
</dbReference>
<dbReference type="InterPro" id="IPR005805">
    <property type="entry name" value="Rieske_Fe-S_prot_C"/>
</dbReference>
<evidence type="ECO:0000313" key="9">
    <source>
        <dbReference type="Proteomes" id="UP000501802"/>
    </source>
</evidence>
<proteinExistence type="predicted"/>
<keyword evidence="3" id="KW-0408">Iron</keyword>
<dbReference type="GO" id="GO:0016020">
    <property type="term" value="C:membrane"/>
    <property type="evidence" value="ECO:0007669"/>
    <property type="project" value="InterPro"/>
</dbReference>
<accession>A0A6G9ANU7</accession>
<organism evidence="8 9">
    <name type="scientific">Spirosoma aureum</name>
    <dbReference type="NCBI Taxonomy" id="2692134"/>
    <lineage>
        <taxon>Bacteria</taxon>
        <taxon>Pseudomonadati</taxon>
        <taxon>Bacteroidota</taxon>
        <taxon>Cytophagia</taxon>
        <taxon>Cytophagales</taxon>
        <taxon>Cytophagaceae</taxon>
        <taxon>Spirosoma</taxon>
    </lineage>
</organism>
<evidence type="ECO:0000256" key="1">
    <source>
        <dbReference type="ARBA" id="ARBA00022714"/>
    </source>
</evidence>
<evidence type="ECO:0000259" key="7">
    <source>
        <dbReference type="PROSITE" id="PS51296"/>
    </source>
</evidence>
<comment type="cofactor">
    <cofactor evidence="6">
        <name>[2Fe-2S] cluster</name>
        <dbReference type="ChEBI" id="CHEBI:190135"/>
    </cofactor>
</comment>
<dbReference type="RefSeq" id="WP_162385168.1">
    <property type="nucleotide sequence ID" value="NZ_CP050063.1"/>
</dbReference>
<protein>
    <submittedName>
        <fullName evidence="8">Rieske (2Fe-2S) protein</fullName>
    </submittedName>
</protein>
<dbReference type="InterPro" id="IPR014349">
    <property type="entry name" value="Rieske_Fe-S_prot"/>
</dbReference>
<name>A0A6G9ANU7_9BACT</name>
<dbReference type="InterPro" id="IPR017941">
    <property type="entry name" value="Rieske_2Fe-2S"/>
</dbReference>
<dbReference type="Pfam" id="PF00355">
    <property type="entry name" value="Rieske"/>
    <property type="match status" value="1"/>
</dbReference>
<dbReference type="PROSITE" id="PS51296">
    <property type="entry name" value="RIESKE"/>
    <property type="match status" value="1"/>
</dbReference>
<gene>
    <name evidence="8" type="ORF">G8759_15980</name>
</gene>
<keyword evidence="2" id="KW-0479">Metal-binding</keyword>
<keyword evidence="1" id="KW-0001">2Fe-2S</keyword>
<dbReference type="CDD" id="cd03467">
    <property type="entry name" value="Rieske"/>
    <property type="match status" value="1"/>
</dbReference>
<keyword evidence="4" id="KW-0411">Iron-sulfur</keyword>
<evidence type="ECO:0000256" key="5">
    <source>
        <dbReference type="ARBA" id="ARBA00023157"/>
    </source>
</evidence>
<dbReference type="SUPFAM" id="SSF50022">
    <property type="entry name" value="ISP domain"/>
    <property type="match status" value="1"/>
</dbReference>
<reference evidence="8 9" key="1">
    <citation type="submission" date="2020-03" db="EMBL/GenBank/DDBJ databases">
        <authorList>
            <person name="Kim M.K."/>
        </authorList>
    </citation>
    <scope>NUCLEOTIDE SEQUENCE [LARGE SCALE GENOMIC DNA]</scope>
    <source>
        <strain evidence="8 9">BT328</strain>
    </source>
</reference>
<evidence type="ECO:0000256" key="2">
    <source>
        <dbReference type="ARBA" id="ARBA00022723"/>
    </source>
</evidence>
<dbReference type="KEGG" id="spib:G8759_15980"/>
<dbReference type="PRINTS" id="PR00162">
    <property type="entry name" value="RIESKE"/>
</dbReference>
<evidence type="ECO:0000256" key="4">
    <source>
        <dbReference type="ARBA" id="ARBA00023014"/>
    </source>
</evidence>
<evidence type="ECO:0000256" key="3">
    <source>
        <dbReference type="ARBA" id="ARBA00023004"/>
    </source>
</evidence>
<dbReference type="InterPro" id="IPR036922">
    <property type="entry name" value="Rieske_2Fe-2S_sf"/>
</dbReference>
<dbReference type="EMBL" id="CP050063">
    <property type="protein sequence ID" value="QIP14004.1"/>
    <property type="molecule type" value="Genomic_DNA"/>
</dbReference>
<dbReference type="GO" id="GO:0046872">
    <property type="term" value="F:metal ion binding"/>
    <property type="evidence" value="ECO:0007669"/>
    <property type="project" value="UniProtKB-KW"/>
</dbReference>
<feature type="domain" description="Rieske" evidence="7">
    <location>
        <begin position="51"/>
        <end position="146"/>
    </location>
</feature>
<evidence type="ECO:0000313" key="8">
    <source>
        <dbReference type="EMBL" id="QIP14004.1"/>
    </source>
</evidence>
<dbReference type="Gene3D" id="2.102.10.10">
    <property type="entry name" value="Rieske [2Fe-2S] iron-sulphur domain"/>
    <property type="match status" value="1"/>
</dbReference>
<dbReference type="PANTHER" id="PTHR10134">
    <property type="entry name" value="CYTOCHROME B-C1 COMPLEX SUBUNIT RIESKE, MITOCHONDRIAL"/>
    <property type="match status" value="1"/>
</dbReference>
<dbReference type="AlphaFoldDB" id="A0A6G9ANU7"/>
<keyword evidence="5" id="KW-1015">Disulfide bond</keyword>
<evidence type="ECO:0000256" key="6">
    <source>
        <dbReference type="ARBA" id="ARBA00034078"/>
    </source>
</evidence>